<dbReference type="Proteomes" id="UP000834106">
    <property type="component" value="Chromosome 10"/>
</dbReference>
<accession>A0AAD2E094</accession>
<dbReference type="SUPFAM" id="SSF101936">
    <property type="entry name" value="DNA-binding pseudobarrel domain"/>
    <property type="match status" value="1"/>
</dbReference>
<reference evidence="9" key="1">
    <citation type="submission" date="2023-05" db="EMBL/GenBank/DDBJ databases">
        <authorList>
            <person name="Huff M."/>
        </authorList>
    </citation>
    <scope>NUCLEOTIDE SEQUENCE</scope>
</reference>
<feature type="region of interest" description="Disordered" evidence="7">
    <location>
        <begin position="262"/>
        <end position="302"/>
    </location>
</feature>
<dbReference type="InterPro" id="IPR044837">
    <property type="entry name" value="REM16-like"/>
</dbReference>
<dbReference type="CDD" id="cd10017">
    <property type="entry name" value="B3_DNA"/>
    <property type="match status" value="1"/>
</dbReference>
<name>A0AAD2E094_9LAMI</name>
<evidence type="ECO:0000256" key="3">
    <source>
        <dbReference type="ARBA" id="ARBA00023125"/>
    </source>
</evidence>
<protein>
    <recommendedName>
        <fullName evidence="8">TF-B3 domain-containing protein</fullName>
    </recommendedName>
</protein>
<dbReference type="Pfam" id="PF02362">
    <property type="entry name" value="B3"/>
    <property type="match status" value="1"/>
</dbReference>
<evidence type="ECO:0000256" key="2">
    <source>
        <dbReference type="ARBA" id="ARBA00023015"/>
    </source>
</evidence>
<feature type="domain" description="TF-B3" evidence="8">
    <location>
        <begin position="149"/>
        <end position="240"/>
    </location>
</feature>
<comment type="subcellular location">
    <subcellularLocation>
        <location evidence="1">Nucleus</location>
    </subcellularLocation>
</comment>
<dbReference type="InterPro" id="IPR003340">
    <property type="entry name" value="B3_DNA-bd"/>
</dbReference>
<organism evidence="9 10">
    <name type="scientific">Fraxinus pennsylvanica</name>
    <dbReference type="NCBI Taxonomy" id="56036"/>
    <lineage>
        <taxon>Eukaryota</taxon>
        <taxon>Viridiplantae</taxon>
        <taxon>Streptophyta</taxon>
        <taxon>Embryophyta</taxon>
        <taxon>Tracheophyta</taxon>
        <taxon>Spermatophyta</taxon>
        <taxon>Magnoliopsida</taxon>
        <taxon>eudicotyledons</taxon>
        <taxon>Gunneridae</taxon>
        <taxon>Pentapetalae</taxon>
        <taxon>asterids</taxon>
        <taxon>lamiids</taxon>
        <taxon>Lamiales</taxon>
        <taxon>Oleaceae</taxon>
        <taxon>Oleeae</taxon>
        <taxon>Fraxinus</taxon>
    </lineage>
</organism>
<dbReference type="GO" id="GO:0005634">
    <property type="term" value="C:nucleus"/>
    <property type="evidence" value="ECO:0007669"/>
    <property type="project" value="UniProtKB-SubCell"/>
</dbReference>
<evidence type="ECO:0000256" key="6">
    <source>
        <dbReference type="SAM" id="Coils"/>
    </source>
</evidence>
<dbReference type="PROSITE" id="PS50863">
    <property type="entry name" value="B3"/>
    <property type="match status" value="1"/>
</dbReference>
<keyword evidence="3" id="KW-0238">DNA-binding</keyword>
<keyword evidence="2" id="KW-0805">Transcription regulation</keyword>
<evidence type="ECO:0000313" key="9">
    <source>
        <dbReference type="EMBL" id="CAI9769930.1"/>
    </source>
</evidence>
<evidence type="ECO:0000256" key="4">
    <source>
        <dbReference type="ARBA" id="ARBA00023163"/>
    </source>
</evidence>
<evidence type="ECO:0000259" key="8">
    <source>
        <dbReference type="PROSITE" id="PS50863"/>
    </source>
</evidence>
<keyword evidence="4" id="KW-0804">Transcription</keyword>
<dbReference type="GO" id="GO:0003677">
    <property type="term" value="F:DNA binding"/>
    <property type="evidence" value="ECO:0007669"/>
    <property type="project" value="UniProtKB-KW"/>
</dbReference>
<sequence>MNPSAQRIREDTRKWDGQVIRQNFTGNLSKLVKEEVEKEREEEDAALISENNEVKQEAVEFEQQQPREDEEESELPISEIEDYMNISHHFRSKGKQTDCSYVDVQLNSRSLKSKRKIESVDGNSGDTYSLAMKRAKEVRAKLDPGFPSFLKLMLRSHVSGGFCLHIPSCFCKLHMPKHDQTIVLEDETGKAYEVKYLADKMALSAGWKGFSILHNLLEGDVIVFHLVQFDKVKVYIVKASSSGEIIDGALCNSNLNANAEERDLGSQGGKNNTSCASGEEKSHSSHFTTGRDESKNGEDSSCKNADGGLQGSFVEFQEFHITVNDIIIDSMLTEDVRRNYYELCLARSSYLHDLLKSDNNMLAAGIITETTKIANNIRGCKLSTSNDDFAMWDKTLEGFEVLGMDVRFLRSRLSYLANIASKIRETPRLKRYAEARLERDCREEEIRTLKSRLRELKQAKRTLDNDIAVLKVEVGGFELIFEEEANISCSTAVPCPDGEWLGTAADINIIVPCAILEIMNINVKIPFCARATTSAVPMLEAPRVTMAERPGLRSISVA</sequence>
<feature type="region of interest" description="Disordered" evidence="7">
    <location>
        <begin position="35"/>
        <end position="76"/>
    </location>
</feature>
<feature type="compositionally biased region" description="Basic and acidic residues" evidence="7">
    <location>
        <begin position="278"/>
        <end position="301"/>
    </location>
</feature>
<dbReference type="Gene3D" id="2.40.330.10">
    <property type="entry name" value="DNA-binding pseudobarrel domain"/>
    <property type="match status" value="1"/>
</dbReference>
<dbReference type="AlphaFoldDB" id="A0AAD2E094"/>
<dbReference type="SMART" id="SM01019">
    <property type="entry name" value="B3"/>
    <property type="match status" value="1"/>
</dbReference>
<proteinExistence type="predicted"/>
<keyword evidence="10" id="KW-1185">Reference proteome</keyword>
<evidence type="ECO:0000256" key="5">
    <source>
        <dbReference type="ARBA" id="ARBA00023242"/>
    </source>
</evidence>
<dbReference type="PANTHER" id="PTHR31391:SF10">
    <property type="entry name" value="TF-B3 DOMAIN-CONTAINING PROTEIN"/>
    <property type="match status" value="1"/>
</dbReference>
<keyword evidence="6" id="KW-0175">Coiled coil</keyword>
<dbReference type="EMBL" id="OU503045">
    <property type="protein sequence ID" value="CAI9769930.1"/>
    <property type="molecule type" value="Genomic_DNA"/>
</dbReference>
<keyword evidence="5" id="KW-0539">Nucleus</keyword>
<evidence type="ECO:0000256" key="7">
    <source>
        <dbReference type="SAM" id="MobiDB-lite"/>
    </source>
</evidence>
<dbReference type="InterPro" id="IPR015300">
    <property type="entry name" value="DNA-bd_pseudobarrel_sf"/>
</dbReference>
<dbReference type="PANTHER" id="PTHR31391">
    <property type="entry name" value="B3 DOMAIN-CONTAINING PROTEIN OS11G0197600-RELATED"/>
    <property type="match status" value="1"/>
</dbReference>
<gene>
    <name evidence="9" type="ORF">FPE_LOCUS16360</name>
</gene>
<evidence type="ECO:0000313" key="10">
    <source>
        <dbReference type="Proteomes" id="UP000834106"/>
    </source>
</evidence>
<evidence type="ECO:0000256" key="1">
    <source>
        <dbReference type="ARBA" id="ARBA00004123"/>
    </source>
</evidence>
<feature type="coiled-coil region" evidence="6">
    <location>
        <begin position="432"/>
        <end position="473"/>
    </location>
</feature>